<proteinExistence type="predicted"/>
<feature type="compositionally biased region" description="Basic residues" evidence="1">
    <location>
        <begin position="1"/>
        <end position="11"/>
    </location>
</feature>
<sequence>MAPSHRKKTIGKRTTTESSPPGDRKIKRRKRGTTHLGFNIRASSSSAFERPGSKLEARTRARKSLGDQGHQPTTWAARPDPVVTPWCRTCSRTVTLWSPHGAEHSLAPSGTVGWDKPPKRATHWLHQQKAGRHALHVLLLSYHSLRAPRGFLVPKFSTYDRSSDPFDHIMHYLIHAQLVSQLIRVQLVLLD</sequence>
<dbReference type="AlphaFoldDB" id="A0A438FGC8"/>
<evidence type="ECO:0000313" key="2">
    <source>
        <dbReference type="EMBL" id="RVW59016.1"/>
    </source>
</evidence>
<organism evidence="2 3">
    <name type="scientific">Vitis vinifera</name>
    <name type="common">Grape</name>
    <dbReference type="NCBI Taxonomy" id="29760"/>
    <lineage>
        <taxon>Eukaryota</taxon>
        <taxon>Viridiplantae</taxon>
        <taxon>Streptophyta</taxon>
        <taxon>Embryophyta</taxon>
        <taxon>Tracheophyta</taxon>
        <taxon>Spermatophyta</taxon>
        <taxon>Magnoliopsida</taxon>
        <taxon>eudicotyledons</taxon>
        <taxon>Gunneridae</taxon>
        <taxon>Pentapetalae</taxon>
        <taxon>rosids</taxon>
        <taxon>Vitales</taxon>
        <taxon>Vitaceae</taxon>
        <taxon>Viteae</taxon>
        <taxon>Vitis</taxon>
    </lineage>
</organism>
<dbReference type="Proteomes" id="UP000288805">
    <property type="component" value="Unassembled WGS sequence"/>
</dbReference>
<reference evidence="2 3" key="1">
    <citation type="journal article" date="2018" name="PLoS Genet.">
        <title>Population sequencing reveals clonal diversity and ancestral inbreeding in the grapevine cultivar Chardonnay.</title>
        <authorList>
            <person name="Roach M.J."/>
            <person name="Johnson D.L."/>
            <person name="Bohlmann J."/>
            <person name="van Vuuren H.J."/>
            <person name="Jones S.J."/>
            <person name="Pretorius I.S."/>
            <person name="Schmidt S.A."/>
            <person name="Borneman A.R."/>
        </authorList>
    </citation>
    <scope>NUCLEOTIDE SEQUENCE [LARGE SCALE GENOMIC DNA]</scope>
    <source>
        <strain evidence="3">cv. Chardonnay</strain>
        <tissue evidence="2">Leaf</tissue>
    </source>
</reference>
<comment type="caution">
    <text evidence="2">The sequence shown here is derived from an EMBL/GenBank/DDBJ whole genome shotgun (WGS) entry which is preliminary data.</text>
</comment>
<feature type="region of interest" description="Disordered" evidence="1">
    <location>
        <begin position="1"/>
        <end position="78"/>
    </location>
</feature>
<name>A0A438FGC8_VITVI</name>
<protein>
    <submittedName>
        <fullName evidence="2">Uncharacterized protein</fullName>
    </submittedName>
</protein>
<dbReference type="EMBL" id="QGNW01000912">
    <property type="protein sequence ID" value="RVW59016.1"/>
    <property type="molecule type" value="Genomic_DNA"/>
</dbReference>
<evidence type="ECO:0000313" key="3">
    <source>
        <dbReference type="Proteomes" id="UP000288805"/>
    </source>
</evidence>
<evidence type="ECO:0000256" key="1">
    <source>
        <dbReference type="SAM" id="MobiDB-lite"/>
    </source>
</evidence>
<accession>A0A438FGC8</accession>
<gene>
    <name evidence="2" type="ORF">CK203_107798</name>
</gene>